<dbReference type="WBParaSite" id="NBR_0000597601-mRNA-1">
    <property type="protein sequence ID" value="NBR_0000597601-mRNA-1"/>
    <property type="gene ID" value="NBR_0000597601"/>
</dbReference>
<evidence type="ECO:0000313" key="4">
    <source>
        <dbReference type="WBParaSite" id="NBR_0000597601-mRNA-1"/>
    </source>
</evidence>
<feature type="transmembrane region" description="Helical" evidence="1">
    <location>
        <begin position="275"/>
        <end position="303"/>
    </location>
</feature>
<keyword evidence="1" id="KW-1133">Transmembrane helix</keyword>
<reference evidence="4" key="1">
    <citation type="submission" date="2017-02" db="UniProtKB">
        <authorList>
            <consortium name="WormBaseParasite"/>
        </authorList>
    </citation>
    <scope>IDENTIFICATION</scope>
</reference>
<evidence type="ECO:0000256" key="1">
    <source>
        <dbReference type="SAM" id="Phobius"/>
    </source>
</evidence>
<sequence>MASIIVTKHLHSRPQRLLAISCAFFLIASVYDLAFDISYLVIINKTAFVDALERFLIVFFNYDMSLAVVFLLYTAFPLVSIGLAFYNSFVSYTFITSDDVCAMVRRTKWTNIALVTIQWGSAAIAVLMYVAVWKQVRRKHKTKIPEPTCKGAPHHQKMGTERYYWDPKVVLIFFICCVVSLILILYITFPAVNIAFSAYNSFLTSDWVKDDVVCLITRRSSLTSNLLFASQWVATLIAILLYFRIYRKIIRHVERQRNSSPGSLSQQNYYRDRSVVSLFFVCTTIPIILVCPTIVVTLVSAIFGVHNKVRGGNATLLALPRLDDSVYLDCLHTLYT</sequence>
<evidence type="ECO:0000313" key="3">
    <source>
        <dbReference type="Proteomes" id="UP000271162"/>
    </source>
</evidence>
<name>A0A0N4XTM9_NIPBR</name>
<dbReference type="Proteomes" id="UP000271162">
    <property type="component" value="Unassembled WGS sequence"/>
</dbReference>
<proteinExistence type="predicted"/>
<dbReference type="EMBL" id="UYSL01019769">
    <property type="protein sequence ID" value="VDL69566.1"/>
    <property type="molecule type" value="Genomic_DNA"/>
</dbReference>
<feature type="transmembrane region" description="Helical" evidence="1">
    <location>
        <begin position="109"/>
        <end position="133"/>
    </location>
</feature>
<gene>
    <name evidence="2" type="ORF">NBR_LOCUS5977</name>
</gene>
<reference evidence="2 3" key="2">
    <citation type="submission" date="2018-11" db="EMBL/GenBank/DDBJ databases">
        <authorList>
            <consortium name="Pathogen Informatics"/>
        </authorList>
    </citation>
    <scope>NUCLEOTIDE SEQUENCE [LARGE SCALE GENOMIC DNA]</scope>
</reference>
<keyword evidence="3" id="KW-1185">Reference proteome</keyword>
<evidence type="ECO:0000313" key="2">
    <source>
        <dbReference type="EMBL" id="VDL69566.1"/>
    </source>
</evidence>
<keyword evidence="1" id="KW-0472">Membrane</keyword>
<dbReference type="AlphaFoldDB" id="A0A0N4XTM9"/>
<feature type="transmembrane region" description="Helical" evidence="1">
    <location>
        <begin position="64"/>
        <end position="89"/>
    </location>
</feature>
<accession>A0A0N4XTM9</accession>
<feature type="transmembrane region" description="Helical" evidence="1">
    <location>
        <begin position="226"/>
        <end position="245"/>
    </location>
</feature>
<keyword evidence="1" id="KW-0812">Transmembrane</keyword>
<feature type="transmembrane region" description="Helical" evidence="1">
    <location>
        <begin position="169"/>
        <end position="189"/>
    </location>
</feature>
<feature type="transmembrane region" description="Helical" evidence="1">
    <location>
        <begin position="17"/>
        <end position="43"/>
    </location>
</feature>
<protein>
    <submittedName>
        <fullName evidence="4">G_PROTEIN_RECEP_F1_2 domain-containing protein</fullName>
    </submittedName>
</protein>
<organism evidence="4">
    <name type="scientific">Nippostrongylus brasiliensis</name>
    <name type="common">Rat hookworm</name>
    <dbReference type="NCBI Taxonomy" id="27835"/>
    <lineage>
        <taxon>Eukaryota</taxon>
        <taxon>Metazoa</taxon>
        <taxon>Ecdysozoa</taxon>
        <taxon>Nematoda</taxon>
        <taxon>Chromadorea</taxon>
        <taxon>Rhabditida</taxon>
        <taxon>Rhabditina</taxon>
        <taxon>Rhabditomorpha</taxon>
        <taxon>Strongyloidea</taxon>
        <taxon>Heligmosomidae</taxon>
        <taxon>Nippostrongylus</taxon>
    </lineage>
</organism>